<dbReference type="Proteomes" id="UP000438699">
    <property type="component" value="Unassembled WGS sequence"/>
</dbReference>
<proteinExistence type="predicted"/>
<dbReference type="EMBL" id="WAIE01000001">
    <property type="protein sequence ID" value="KAB1443475.1"/>
    <property type="molecule type" value="Genomic_DNA"/>
</dbReference>
<organism evidence="1 2">
    <name type="scientific">Pseudodesulfovibrio senegalensis</name>
    <dbReference type="NCBI Taxonomy" id="1721087"/>
    <lineage>
        <taxon>Bacteria</taxon>
        <taxon>Pseudomonadati</taxon>
        <taxon>Thermodesulfobacteriota</taxon>
        <taxon>Desulfovibrionia</taxon>
        <taxon>Desulfovibrionales</taxon>
        <taxon>Desulfovibrionaceae</taxon>
    </lineage>
</organism>
<dbReference type="AlphaFoldDB" id="A0A6N6N7X2"/>
<evidence type="ECO:0000313" key="2">
    <source>
        <dbReference type="Proteomes" id="UP000438699"/>
    </source>
</evidence>
<reference evidence="1 2" key="1">
    <citation type="journal article" date="2017" name="Int. J. Syst. Evol. Microbiol.">
        <title>Desulfovibrio senegalensis sp. nov., a mesophilic sulfate reducer isolated from marine sediment.</title>
        <authorList>
            <person name="Thioye A."/>
            <person name="Gam Z.B.A."/>
            <person name="Mbengue M."/>
            <person name="Cayol J.L."/>
            <person name="Joseph-Bartoli M."/>
            <person name="Toure-Kane C."/>
            <person name="Labat M."/>
        </authorList>
    </citation>
    <scope>NUCLEOTIDE SEQUENCE [LARGE SCALE GENOMIC DNA]</scope>
    <source>
        <strain evidence="1 2">DSM 101509</strain>
    </source>
</reference>
<dbReference type="OrthoDB" id="5461017at2"/>
<gene>
    <name evidence="1" type="ORF">F8A88_04290</name>
</gene>
<keyword evidence="2" id="KW-1185">Reference proteome</keyword>
<evidence type="ECO:0000313" key="1">
    <source>
        <dbReference type="EMBL" id="KAB1443475.1"/>
    </source>
</evidence>
<comment type="caution">
    <text evidence="1">The sequence shown here is derived from an EMBL/GenBank/DDBJ whole genome shotgun (WGS) entry which is preliminary data.</text>
</comment>
<accession>A0A6N6N7X2</accession>
<dbReference type="RefSeq" id="WP_151149847.1">
    <property type="nucleotide sequence ID" value="NZ_WAIE01000001.1"/>
</dbReference>
<protein>
    <submittedName>
        <fullName evidence="1">Uncharacterized protein</fullName>
    </submittedName>
</protein>
<name>A0A6N6N7X2_9BACT</name>
<sequence>MADVTQATGFKRVQVLFREGRIEEGTLLLKALQDEYIALCDENSTLKRQLTEVADVLDLAQNVAYDGQKYWLEDGNERKGPFCQLCYDREGLLIHLQPHGKHWECQSCKSLFMTTKKETHAERKRVSPQFPLVLGHELG</sequence>